<protein>
    <submittedName>
        <fullName evidence="1">Uncharacterized protein</fullName>
    </submittedName>
</protein>
<evidence type="ECO:0000313" key="2">
    <source>
        <dbReference type="Proteomes" id="UP000554286"/>
    </source>
</evidence>
<reference evidence="1 2" key="1">
    <citation type="submission" date="2020-08" db="EMBL/GenBank/DDBJ databases">
        <title>Genome sequencing of Purple Non-Sulfur Bacteria from various extreme environments.</title>
        <authorList>
            <person name="Mayer M."/>
        </authorList>
    </citation>
    <scope>NUCLEOTIDE SEQUENCE [LARGE SCALE GENOMIC DNA]</scope>
    <source>
        <strain evidence="1 2">JA131</strain>
    </source>
</reference>
<dbReference type="InterPro" id="IPR043773">
    <property type="entry name" value="JetA"/>
</dbReference>
<dbReference type="RefSeq" id="WP_184043041.1">
    <property type="nucleotide sequence ID" value="NZ_JACIGK010000006.1"/>
</dbReference>
<evidence type="ECO:0000313" key="1">
    <source>
        <dbReference type="EMBL" id="MBB4265411.1"/>
    </source>
</evidence>
<name>A0A7W6RC43_9PROT</name>
<keyword evidence="2" id="KW-1185">Reference proteome</keyword>
<dbReference type="EMBL" id="JACIGK010000006">
    <property type="protein sequence ID" value="MBB4265411.1"/>
    <property type="molecule type" value="Genomic_DNA"/>
</dbReference>
<dbReference type="AlphaFoldDB" id="A0A7W6RC43"/>
<organism evidence="1 2">
    <name type="scientific">Roseospira visakhapatnamensis</name>
    <dbReference type="NCBI Taxonomy" id="390880"/>
    <lineage>
        <taxon>Bacteria</taxon>
        <taxon>Pseudomonadati</taxon>
        <taxon>Pseudomonadota</taxon>
        <taxon>Alphaproteobacteria</taxon>
        <taxon>Rhodospirillales</taxon>
        <taxon>Rhodospirillaceae</taxon>
        <taxon>Roseospira</taxon>
    </lineage>
</organism>
<dbReference type="Proteomes" id="UP000554286">
    <property type="component" value="Unassembled WGS sequence"/>
</dbReference>
<comment type="caution">
    <text evidence="1">The sequence shown here is derived from an EMBL/GenBank/DDBJ whole genome shotgun (WGS) entry which is preliminary data.</text>
</comment>
<accession>A0A7W6RC43</accession>
<gene>
    <name evidence="1" type="ORF">GGD89_001030</name>
</gene>
<proteinExistence type="predicted"/>
<dbReference type="Pfam" id="PF18982">
    <property type="entry name" value="JetA"/>
    <property type="match status" value="1"/>
</dbReference>
<sequence length="494" mass="56729">MLLFDHLSPDFFLIFSRSNRHLYAQVVTEIYDQYFGVGFVYPKRNDLVLVIYNVLRANPDLWTEDEELLGLPDVVRKRGRRLRVLSDEAGQDRLLKQAQHIYRRLVDTGWLEEEAQGLKVTVDMPPAALLVTERLVALREGLAVAAAGVVVAIRTALNAVRVDGRTNAAGLRKAAENAQAFERSLRVVLSDLRRVERKVMDSDSLEARYQAFFEDFIGEVLLKDLEEIQGPNHPYRHRTEILRDVEDISLSDHTRERVMEGYVEDRISPNGAEARAQLDHDLRVVAAVFGNIDISLDHINRFRRKLESKLSNTIRYAEQGEGRISRRVVDLVRGLEEIRGRSEILGRTSSIVPGPYLERPLYFGRAVLAAPRRPRPPVARQPLESRRVDPAQALRRAMMRDYAQLFQVGPDQVRAYLDRVLDGRTSLEARDMPVTSLEEFLVVDELRRYRRGMPPSLERWYVIKGAEGWRVDEWFRCPNFRLSLYEGMVDAAGS</sequence>